<name>A0AAV2TKP7_CALDB</name>
<feature type="compositionally biased region" description="Polar residues" evidence="1">
    <location>
        <begin position="313"/>
        <end position="327"/>
    </location>
</feature>
<sequence>MSNQSQVRWYRVQSDMSECDGCTLVLTVRSNMVGKATSLNSLNHQQLVSISVCLEHYVELLSKDQFNVRTFQYRLEQHLVSPWKQPQKKIRTKLVISRTCLVLKRASWWPYRITERVDFGAIERVLTFEHASRFIVVGLKDDDFAEKEFVILSTRTIVDSDKIIRAMESQLHIWRNHPARPLSQLSLPTNLTGTSQCRLRSSGSDLISEPMSAQSSQIAVRKTRNFGLRQRGSPSNERPPSAIRLSGCICPNNQFPRIELGRAGGSEPPHHRRSEIHTPSSAIVSYSPTKEYLPVTPVTRSVHTALTDYRNSASGIRNHKSSQTPTNRGEEEKSWEVDIKYVRYDPRLGNVLDSNGPIYLYTAHEVKIRD</sequence>
<accession>A0AAV2TKP7</accession>
<proteinExistence type="predicted"/>
<organism evidence="2 3">
    <name type="scientific">Calicophoron daubneyi</name>
    <name type="common">Rumen fluke</name>
    <name type="synonym">Paramphistomum daubneyi</name>
    <dbReference type="NCBI Taxonomy" id="300641"/>
    <lineage>
        <taxon>Eukaryota</taxon>
        <taxon>Metazoa</taxon>
        <taxon>Spiralia</taxon>
        <taxon>Lophotrochozoa</taxon>
        <taxon>Platyhelminthes</taxon>
        <taxon>Trematoda</taxon>
        <taxon>Digenea</taxon>
        <taxon>Plagiorchiida</taxon>
        <taxon>Pronocephalata</taxon>
        <taxon>Paramphistomoidea</taxon>
        <taxon>Paramphistomidae</taxon>
        <taxon>Calicophoron</taxon>
    </lineage>
</organism>
<comment type="caution">
    <text evidence="2">The sequence shown here is derived from an EMBL/GenBank/DDBJ whole genome shotgun (WGS) entry which is preliminary data.</text>
</comment>
<gene>
    <name evidence="2" type="ORF">CDAUBV1_LOCUS11251</name>
</gene>
<evidence type="ECO:0008006" key="4">
    <source>
        <dbReference type="Google" id="ProtNLM"/>
    </source>
</evidence>
<feature type="region of interest" description="Disordered" evidence="1">
    <location>
        <begin position="313"/>
        <end position="333"/>
    </location>
</feature>
<dbReference type="Proteomes" id="UP001497525">
    <property type="component" value="Unassembled WGS sequence"/>
</dbReference>
<evidence type="ECO:0000313" key="2">
    <source>
        <dbReference type="EMBL" id="CAL5136967.1"/>
    </source>
</evidence>
<protein>
    <recommendedName>
        <fullName evidence="4">IRS-type PTB domain-containing protein</fullName>
    </recommendedName>
</protein>
<dbReference type="AlphaFoldDB" id="A0AAV2TKP7"/>
<evidence type="ECO:0000313" key="3">
    <source>
        <dbReference type="Proteomes" id="UP001497525"/>
    </source>
</evidence>
<evidence type="ECO:0000256" key="1">
    <source>
        <dbReference type="SAM" id="MobiDB-lite"/>
    </source>
</evidence>
<dbReference type="EMBL" id="CAXLJL010000367">
    <property type="protein sequence ID" value="CAL5136967.1"/>
    <property type="molecule type" value="Genomic_DNA"/>
</dbReference>
<reference evidence="2" key="1">
    <citation type="submission" date="2024-06" db="EMBL/GenBank/DDBJ databases">
        <authorList>
            <person name="Liu X."/>
            <person name="Lenzi L."/>
            <person name="Haldenby T S."/>
            <person name="Uol C."/>
        </authorList>
    </citation>
    <scope>NUCLEOTIDE SEQUENCE</scope>
</reference>